<keyword evidence="7 10" id="KW-0472">Membrane</keyword>
<dbReference type="Pfam" id="PF07714">
    <property type="entry name" value="PK_Tyr_Ser-Thr"/>
    <property type="match status" value="1"/>
</dbReference>
<reference evidence="12 13" key="1">
    <citation type="journal article" date="2013" name="BMC Genomics">
        <title>The miniature genome of a carnivorous plant Genlisea aurea contains a low number of genes and short non-coding sequences.</title>
        <authorList>
            <person name="Leushkin E.V."/>
            <person name="Sutormin R.A."/>
            <person name="Nabieva E.R."/>
            <person name="Penin A.A."/>
            <person name="Kondrashov A.S."/>
            <person name="Logacheva M.D."/>
        </authorList>
    </citation>
    <scope>NUCLEOTIDE SEQUENCE [LARGE SCALE GENOMIC DNA]</scope>
</reference>
<evidence type="ECO:0000256" key="4">
    <source>
        <dbReference type="ARBA" id="ARBA00022729"/>
    </source>
</evidence>
<accession>S8CRP9</accession>
<dbReference type="Gene3D" id="3.30.200.20">
    <property type="entry name" value="Phosphorylase Kinase, domain 1"/>
    <property type="match status" value="1"/>
</dbReference>
<dbReference type="PANTHER" id="PTHR48007">
    <property type="entry name" value="LEUCINE-RICH REPEAT RECEPTOR-LIKE PROTEIN KINASE PXC1"/>
    <property type="match status" value="1"/>
</dbReference>
<dbReference type="FunFam" id="3.80.10.10:FF:000041">
    <property type="entry name" value="LRR receptor-like serine/threonine-protein kinase ERECTA"/>
    <property type="match status" value="1"/>
</dbReference>
<proteinExistence type="predicted"/>
<feature type="non-terminal residue" evidence="12">
    <location>
        <position position="1"/>
    </location>
</feature>
<comment type="caution">
    <text evidence="12">The sequence shown here is derived from an EMBL/GenBank/DDBJ whole genome shotgun (WGS) entry which is preliminary data.</text>
</comment>
<comment type="subcellular location">
    <subcellularLocation>
        <location evidence="1">Membrane</location>
    </subcellularLocation>
</comment>
<protein>
    <recommendedName>
        <fullName evidence="11">Protein kinase domain-containing protein</fullName>
    </recommendedName>
</protein>
<dbReference type="PROSITE" id="PS50011">
    <property type="entry name" value="PROTEIN_KINASE_DOM"/>
    <property type="match status" value="1"/>
</dbReference>
<evidence type="ECO:0000256" key="7">
    <source>
        <dbReference type="ARBA" id="ARBA00023136"/>
    </source>
</evidence>
<keyword evidence="4" id="KW-0732">Signal</keyword>
<evidence type="ECO:0000256" key="1">
    <source>
        <dbReference type="ARBA" id="ARBA00004370"/>
    </source>
</evidence>
<keyword evidence="8" id="KW-0325">Glycoprotein</keyword>
<dbReference type="AlphaFoldDB" id="S8CRP9"/>
<dbReference type="InterPro" id="IPR032675">
    <property type="entry name" value="LRR_dom_sf"/>
</dbReference>
<evidence type="ECO:0000313" key="13">
    <source>
        <dbReference type="Proteomes" id="UP000015453"/>
    </source>
</evidence>
<keyword evidence="2" id="KW-0433">Leucine-rich repeat</keyword>
<feature type="non-terminal residue" evidence="12">
    <location>
        <position position="619"/>
    </location>
</feature>
<evidence type="ECO:0000256" key="3">
    <source>
        <dbReference type="ARBA" id="ARBA00022692"/>
    </source>
</evidence>
<dbReference type="GO" id="GO:0005524">
    <property type="term" value="F:ATP binding"/>
    <property type="evidence" value="ECO:0007669"/>
    <property type="project" value="InterPro"/>
</dbReference>
<keyword evidence="6 10" id="KW-1133">Transmembrane helix</keyword>
<feature type="compositionally biased region" description="Pro residues" evidence="9">
    <location>
        <begin position="232"/>
        <end position="243"/>
    </location>
</feature>
<gene>
    <name evidence="12" type="ORF">M569_05293</name>
</gene>
<dbReference type="GO" id="GO:0016020">
    <property type="term" value="C:membrane"/>
    <property type="evidence" value="ECO:0007669"/>
    <property type="project" value="UniProtKB-SubCell"/>
</dbReference>
<dbReference type="SUPFAM" id="SSF56112">
    <property type="entry name" value="Protein kinase-like (PK-like)"/>
    <property type="match status" value="1"/>
</dbReference>
<keyword evidence="13" id="KW-1185">Reference proteome</keyword>
<evidence type="ECO:0000256" key="5">
    <source>
        <dbReference type="ARBA" id="ARBA00022737"/>
    </source>
</evidence>
<name>S8CRP9_9LAMI</name>
<dbReference type="EMBL" id="AUSU01002108">
    <property type="protein sequence ID" value="EPS69470.1"/>
    <property type="molecule type" value="Genomic_DNA"/>
</dbReference>
<dbReference type="PANTHER" id="PTHR48007:SF50">
    <property type="entry name" value="PROTEIN KINASE DOMAIN-CONTAINING PROTEIN"/>
    <property type="match status" value="1"/>
</dbReference>
<dbReference type="InterPro" id="IPR046959">
    <property type="entry name" value="PRK1-6/SRF4-like"/>
</dbReference>
<keyword evidence="3 10" id="KW-0812">Transmembrane</keyword>
<evidence type="ECO:0000256" key="9">
    <source>
        <dbReference type="SAM" id="MobiDB-lite"/>
    </source>
</evidence>
<feature type="domain" description="Protein kinase" evidence="11">
    <location>
        <begin position="356"/>
        <end position="615"/>
    </location>
</feature>
<dbReference type="InterPro" id="IPR011009">
    <property type="entry name" value="Kinase-like_dom_sf"/>
</dbReference>
<feature type="region of interest" description="Disordered" evidence="9">
    <location>
        <begin position="228"/>
        <end position="248"/>
    </location>
</feature>
<dbReference type="Pfam" id="PF13855">
    <property type="entry name" value="LRR_8"/>
    <property type="match status" value="1"/>
</dbReference>
<evidence type="ECO:0000259" key="11">
    <source>
        <dbReference type="PROSITE" id="PS50011"/>
    </source>
</evidence>
<dbReference type="InterPro" id="IPR001245">
    <property type="entry name" value="Ser-Thr/Tyr_kinase_cat_dom"/>
</dbReference>
<evidence type="ECO:0000256" key="2">
    <source>
        <dbReference type="ARBA" id="ARBA00022614"/>
    </source>
</evidence>
<evidence type="ECO:0000313" key="12">
    <source>
        <dbReference type="EMBL" id="EPS69470.1"/>
    </source>
</evidence>
<dbReference type="Gene3D" id="3.80.10.10">
    <property type="entry name" value="Ribonuclease Inhibitor"/>
    <property type="match status" value="2"/>
</dbReference>
<evidence type="ECO:0000256" key="10">
    <source>
        <dbReference type="SAM" id="Phobius"/>
    </source>
</evidence>
<feature type="transmembrane region" description="Helical" evidence="10">
    <location>
        <begin position="264"/>
        <end position="288"/>
    </location>
</feature>
<keyword evidence="5" id="KW-0677">Repeat</keyword>
<evidence type="ECO:0000256" key="6">
    <source>
        <dbReference type="ARBA" id="ARBA00022989"/>
    </source>
</evidence>
<sequence>LILPLFVLSASVSALPTDADALLAFKADADFDHTLHYNLNRRFDYCHWVGVKCAQGRVVRYVLQSSALRGALAGATLTRLDQLRVLNLRNNSLAGALPDFSPLGNLKTLILDHNRFSGSFPPSFLTLHRLLVLDLSHNNFTGVVTQNLTALDRLTTLRLDSNGFSGLIPPLNQTALRLFNVSHNNFSGPIPLTPTLKSLNISSFLYNPNLCGELLNVPCRGDSSHFFNPAGAPFPPSPEPPPSQQGLLTDIPPPNRRNHRKKAWWLPLCFLSGGAILFSTLSIVFIAIRRRRRKRQGAEKKTELFQHKSEPETAATAVVKEAATSEAQGNGIIPQSGNLIFCCGEEQVYTLEHLMRASAELLGRGSIGTTYKAVMTNQLTLTVKRLADSTINLSFEQHMESVGVLRHPNLVPVRAYFQAKNERLIIYDFQQNGSLFNLLHGSRSKRAKPLHWTSCLKIAEDVAQGLAYIHQASTFIHGNLKSSNVLLGSDFEACLTDYCLVDLVDDDASSKDDDPEASAYRAPETRMLGGRRSAASDVYAFGVLLLELVTGKLPSKHPFVGESDTAEWVRAMREDDGGDDESRLRKMVEMGRLCRASWAEERPSMWHVLKMINTVKESV</sequence>
<dbReference type="Proteomes" id="UP000015453">
    <property type="component" value="Unassembled WGS sequence"/>
</dbReference>
<dbReference type="Gene3D" id="1.10.510.10">
    <property type="entry name" value="Transferase(Phosphotransferase) domain 1"/>
    <property type="match status" value="1"/>
</dbReference>
<dbReference type="InterPro" id="IPR000719">
    <property type="entry name" value="Prot_kinase_dom"/>
</dbReference>
<dbReference type="InterPro" id="IPR001611">
    <property type="entry name" value="Leu-rich_rpt"/>
</dbReference>
<dbReference type="SUPFAM" id="SSF52058">
    <property type="entry name" value="L domain-like"/>
    <property type="match status" value="1"/>
</dbReference>
<dbReference type="GO" id="GO:0004672">
    <property type="term" value="F:protein kinase activity"/>
    <property type="evidence" value="ECO:0007669"/>
    <property type="project" value="InterPro"/>
</dbReference>
<evidence type="ECO:0000256" key="8">
    <source>
        <dbReference type="ARBA" id="ARBA00023180"/>
    </source>
</evidence>
<organism evidence="12 13">
    <name type="scientific">Genlisea aurea</name>
    <dbReference type="NCBI Taxonomy" id="192259"/>
    <lineage>
        <taxon>Eukaryota</taxon>
        <taxon>Viridiplantae</taxon>
        <taxon>Streptophyta</taxon>
        <taxon>Embryophyta</taxon>
        <taxon>Tracheophyta</taxon>
        <taxon>Spermatophyta</taxon>
        <taxon>Magnoliopsida</taxon>
        <taxon>eudicotyledons</taxon>
        <taxon>Gunneridae</taxon>
        <taxon>Pentapetalae</taxon>
        <taxon>asterids</taxon>
        <taxon>lamiids</taxon>
        <taxon>Lamiales</taxon>
        <taxon>Lentibulariaceae</taxon>
        <taxon>Genlisea</taxon>
    </lineage>
</organism>
<dbReference type="Pfam" id="PF00560">
    <property type="entry name" value="LRR_1"/>
    <property type="match status" value="1"/>
</dbReference>
<dbReference type="OrthoDB" id="4062651at2759"/>